<dbReference type="InterPro" id="IPR014039">
    <property type="entry name" value="Transl_elong_EFTs/EF1B_dimer"/>
</dbReference>
<comment type="similarity">
    <text evidence="4">Belongs to the EF-Ts family.</text>
</comment>
<keyword evidence="2 4" id="KW-0648">Protein biosynthesis</keyword>
<dbReference type="OrthoDB" id="277235at2759"/>
<dbReference type="GO" id="GO:0005739">
    <property type="term" value="C:mitochondrion"/>
    <property type="evidence" value="ECO:0007669"/>
    <property type="project" value="UniProtKB-SubCell"/>
</dbReference>
<feature type="domain" description="Translation elongation factor EFTs/EF1B dimerisation" evidence="5">
    <location>
        <begin position="107"/>
        <end position="223"/>
    </location>
</feature>
<sequence length="380" mass="39403">MLRFVHAARVLHTSARFAEQARPAITAIAELRRAVPGTALVKAREALVASRTLPDKDDVGAAVAWLEQNRKEEGTKRAAKVSARTTAEGVVACSVLSDGLSGTEARAALIELNCETDFVARNELFGALARDIAHTAAWLPLFGDEGHGAEAIRDVSVAEFLACPIVPYDAPTDVQDAGVRTVGSAITEVIARLGEKIALTRIAATFPGSKNAALVCGSFAHGAAAKAPKPATPTNATFASGRVASLLLVQFGGRVLAAAKNEEANDSLLSGARGLVRSLARQAAGFPTSSIAPSSAEHGGELSTALLAQPFAMLLPSAGLDDSASSGTVQESLQRWAAEIDLSKSPVQVHGLRRWEVAETSAPADQSTSFADEVKKAAGL</sequence>
<keyword evidence="1 4" id="KW-0251">Elongation factor</keyword>
<dbReference type="GeneID" id="80900597"/>
<dbReference type="InterPro" id="IPR036402">
    <property type="entry name" value="EF-Ts_dimer_sf"/>
</dbReference>
<dbReference type="AlphaFoldDB" id="A0A2N1JFA0"/>
<protein>
    <recommendedName>
        <fullName evidence="4">Elongation factor Ts, mitochondrial</fullName>
        <shortName evidence="4">EF-Ts</shortName>
        <shortName evidence="4">EF-TsMt</shortName>
    </recommendedName>
</protein>
<dbReference type="STRING" id="2020962.A0A2N1JFA0"/>
<dbReference type="InterPro" id="IPR018101">
    <property type="entry name" value="Transl_elong_Ts_CS"/>
</dbReference>
<dbReference type="SUPFAM" id="SSF54713">
    <property type="entry name" value="Elongation factor Ts (EF-Ts), dimerisation domain"/>
    <property type="match status" value="1"/>
</dbReference>
<dbReference type="EMBL" id="KZ454988">
    <property type="protein sequence ID" value="PKI85196.1"/>
    <property type="molecule type" value="Genomic_DNA"/>
</dbReference>
<reference evidence="6 7" key="1">
    <citation type="submission" date="2017-10" db="EMBL/GenBank/DDBJ databases">
        <title>A novel species of cold-tolerant Malassezia isolated from bats.</title>
        <authorList>
            <person name="Lorch J.M."/>
            <person name="Palmer J.M."/>
            <person name="Vanderwolf K.J."/>
            <person name="Schmidt K.Z."/>
            <person name="Verant M.L."/>
            <person name="Weller T.J."/>
            <person name="Blehert D.S."/>
        </authorList>
    </citation>
    <scope>NUCLEOTIDE SEQUENCE [LARGE SCALE GENOMIC DNA]</scope>
    <source>
        <strain evidence="6 7">NWHC:44797-103</strain>
    </source>
</reference>
<dbReference type="PANTHER" id="PTHR11741">
    <property type="entry name" value="ELONGATION FACTOR TS"/>
    <property type="match status" value="1"/>
</dbReference>
<evidence type="ECO:0000256" key="1">
    <source>
        <dbReference type="ARBA" id="ARBA00022768"/>
    </source>
</evidence>
<dbReference type="GO" id="GO:0003746">
    <property type="term" value="F:translation elongation factor activity"/>
    <property type="evidence" value="ECO:0007669"/>
    <property type="project" value="UniProtKB-UniRule"/>
</dbReference>
<dbReference type="Proteomes" id="UP000232875">
    <property type="component" value="Unassembled WGS sequence"/>
</dbReference>
<keyword evidence="3 4" id="KW-0496">Mitochondrion</keyword>
<keyword evidence="7" id="KW-1185">Reference proteome</keyword>
<dbReference type="GO" id="GO:0070125">
    <property type="term" value="P:mitochondrial translational elongation"/>
    <property type="evidence" value="ECO:0007669"/>
    <property type="project" value="TreeGrafter"/>
</dbReference>
<accession>A0A2N1JFA0</accession>
<dbReference type="Gene3D" id="1.10.8.10">
    <property type="entry name" value="DNA helicase RuvA subunit, C-terminal domain"/>
    <property type="match status" value="1"/>
</dbReference>
<evidence type="ECO:0000259" key="5">
    <source>
        <dbReference type="Pfam" id="PF00889"/>
    </source>
</evidence>
<dbReference type="Gene3D" id="3.30.479.20">
    <property type="entry name" value="Elongation factor Ts, dimerisation domain"/>
    <property type="match status" value="1"/>
</dbReference>
<dbReference type="RefSeq" id="XP_056061918.1">
    <property type="nucleotide sequence ID" value="XM_056205943.1"/>
</dbReference>
<evidence type="ECO:0000256" key="2">
    <source>
        <dbReference type="ARBA" id="ARBA00022917"/>
    </source>
</evidence>
<dbReference type="PROSITE" id="PS01127">
    <property type="entry name" value="EF_TS_2"/>
    <property type="match status" value="1"/>
</dbReference>
<dbReference type="Pfam" id="PF00889">
    <property type="entry name" value="EF_TS"/>
    <property type="match status" value="1"/>
</dbReference>
<name>A0A2N1JFA0_9BASI</name>
<evidence type="ECO:0000256" key="4">
    <source>
        <dbReference type="HAMAP-Rule" id="MF_03135"/>
    </source>
</evidence>
<evidence type="ECO:0000313" key="7">
    <source>
        <dbReference type="Proteomes" id="UP000232875"/>
    </source>
</evidence>
<evidence type="ECO:0000313" key="6">
    <source>
        <dbReference type="EMBL" id="PKI85196.1"/>
    </source>
</evidence>
<proteinExistence type="inferred from homology"/>
<dbReference type="PANTHER" id="PTHR11741:SF0">
    <property type="entry name" value="ELONGATION FACTOR TS, MITOCHONDRIAL"/>
    <property type="match status" value="1"/>
</dbReference>
<dbReference type="InterPro" id="IPR001816">
    <property type="entry name" value="Transl_elong_EFTs/EF1B"/>
</dbReference>
<dbReference type="HAMAP" id="MF_00050">
    <property type="entry name" value="EF_Ts"/>
    <property type="match status" value="1"/>
</dbReference>
<organism evidence="6 7">
    <name type="scientific">Malassezia vespertilionis</name>
    <dbReference type="NCBI Taxonomy" id="2020962"/>
    <lineage>
        <taxon>Eukaryota</taxon>
        <taxon>Fungi</taxon>
        <taxon>Dikarya</taxon>
        <taxon>Basidiomycota</taxon>
        <taxon>Ustilaginomycotina</taxon>
        <taxon>Malasseziomycetes</taxon>
        <taxon>Malasseziales</taxon>
        <taxon>Malasseziaceae</taxon>
        <taxon>Malassezia</taxon>
    </lineage>
</organism>
<comment type="function">
    <text evidence="4">Associates with the EF-Tu.GDP complex and induces the exchange of GDP to GTP. It remains bound to the aminoacyl-tRNA.EF-Tu.GTP complex up to the GTP hydrolysis stage on the ribosome.</text>
</comment>
<gene>
    <name evidence="4 6" type="primary">TSF1</name>
    <name evidence="6" type="ORF">MVES_001025</name>
</gene>
<comment type="subcellular location">
    <subcellularLocation>
        <location evidence="4">Mitochondrion</location>
    </subcellularLocation>
</comment>
<evidence type="ECO:0000256" key="3">
    <source>
        <dbReference type="ARBA" id="ARBA00023128"/>
    </source>
</evidence>